<evidence type="ECO:0000256" key="4">
    <source>
        <dbReference type="ARBA" id="ARBA00023136"/>
    </source>
</evidence>
<name>A0A3N4HLP1_ASCIM</name>
<keyword evidence="2 5" id="KW-0812">Transmembrane</keyword>
<reference evidence="8 9" key="1">
    <citation type="journal article" date="2018" name="Nat. Ecol. Evol.">
        <title>Pezizomycetes genomes reveal the molecular basis of ectomycorrhizal truffle lifestyle.</title>
        <authorList>
            <person name="Murat C."/>
            <person name="Payen T."/>
            <person name="Noel B."/>
            <person name="Kuo A."/>
            <person name="Morin E."/>
            <person name="Chen J."/>
            <person name="Kohler A."/>
            <person name="Krizsan K."/>
            <person name="Balestrini R."/>
            <person name="Da Silva C."/>
            <person name="Montanini B."/>
            <person name="Hainaut M."/>
            <person name="Levati E."/>
            <person name="Barry K.W."/>
            <person name="Belfiori B."/>
            <person name="Cichocki N."/>
            <person name="Clum A."/>
            <person name="Dockter R.B."/>
            <person name="Fauchery L."/>
            <person name="Guy J."/>
            <person name="Iotti M."/>
            <person name="Le Tacon F."/>
            <person name="Lindquist E.A."/>
            <person name="Lipzen A."/>
            <person name="Malagnac F."/>
            <person name="Mello A."/>
            <person name="Molinier V."/>
            <person name="Miyauchi S."/>
            <person name="Poulain J."/>
            <person name="Riccioni C."/>
            <person name="Rubini A."/>
            <person name="Sitrit Y."/>
            <person name="Splivallo R."/>
            <person name="Traeger S."/>
            <person name="Wang M."/>
            <person name="Zifcakova L."/>
            <person name="Wipf D."/>
            <person name="Zambonelli A."/>
            <person name="Paolocci F."/>
            <person name="Nowrousian M."/>
            <person name="Ottonello S."/>
            <person name="Baldrian P."/>
            <person name="Spatafora J.W."/>
            <person name="Henrissat B."/>
            <person name="Nagy L.G."/>
            <person name="Aury J.M."/>
            <person name="Wincker P."/>
            <person name="Grigoriev I.V."/>
            <person name="Bonfante P."/>
            <person name="Martin F.M."/>
        </authorList>
    </citation>
    <scope>NUCLEOTIDE SEQUENCE [LARGE SCALE GENOMIC DNA]</scope>
    <source>
        <strain evidence="8 9">RN42</strain>
    </source>
</reference>
<evidence type="ECO:0000256" key="3">
    <source>
        <dbReference type="ARBA" id="ARBA00022989"/>
    </source>
</evidence>
<dbReference type="Pfam" id="PF00361">
    <property type="entry name" value="Proton_antipo_M"/>
    <property type="match status" value="1"/>
</dbReference>
<accession>A0A3N4HLP1</accession>
<dbReference type="PANTHER" id="PTHR42829">
    <property type="entry name" value="NADH-UBIQUINONE OXIDOREDUCTASE CHAIN 5"/>
    <property type="match status" value="1"/>
</dbReference>
<dbReference type="AlphaFoldDB" id="A0A3N4HLP1"/>
<dbReference type="STRING" id="1160509.A0A3N4HLP1"/>
<dbReference type="GO" id="GO:0015990">
    <property type="term" value="P:electron transport coupled proton transport"/>
    <property type="evidence" value="ECO:0007669"/>
    <property type="project" value="TreeGrafter"/>
</dbReference>
<evidence type="ECO:0000256" key="2">
    <source>
        <dbReference type="ARBA" id="ARBA00022692"/>
    </source>
</evidence>
<dbReference type="InterPro" id="IPR003945">
    <property type="entry name" value="NU5C-like"/>
</dbReference>
<dbReference type="OrthoDB" id="5427493at2759"/>
<evidence type="ECO:0000313" key="9">
    <source>
        <dbReference type="Proteomes" id="UP000275078"/>
    </source>
</evidence>
<dbReference type="GO" id="GO:0008137">
    <property type="term" value="F:NADH dehydrogenase (ubiquinone) activity"/>
    <property type="evidence" value="ECO:0007669"/>
    <property type="project" value="InterPro"/>
</dbReference>
<dbReference type="Pfam" id="PF00662">
    <property type="entry name" value="Proton_antipo_N"/>
    <property type="match status" value="1"/>
</dbReference>
<organism evidence="8 9">
    <name type="scientific">Ascobolus immersus RN42</name>
    <dbReference type="NCBI Taxonomy" id="1160509"/>
    <lineage>
        <taxon>Eukaryota</taxon>
        <taxon>Fungi</taxon>
        <taxon>Dikarya</taxon>
        <taxon>Ascomycota</taxon>
        <taxon>Pezizomycotina</taxon>
        <taxon>Pezizomycetes</taxon>
        <taxon>Pezizales</taxon>
        <taxon>Ascobolaceae</taxon>
        <taxon>Ascobolus</taxon>
    </lineage>
</organism>
<proteinExistence type="predicted"/>
<dbReference type="InterPro" id="IPR001750">
    <property type="entry name" value="ND/Mrp_TM"/>
</dbReference>
<comment type="subcellular location">
    <subcellularLocation>
        <location evidence="1">Membrane</location>
        <topology evidence="1">Multi-pass membrane protein</topology>
    </subcellularLocation>
</comment>
<evidence type="ECO:0000256" key="1">
    <source>
        <dbReference type="ARBA" id="ARBA00004141"/>
    </source>
</evidence>
<keyword evidence="4 5" id="KW-0472">Membrane</keyword>
<dbReference type="PANTHER" id="PTHR42829:SF2">
    <property type="entry name" value="NADH-UBIQUINONE OXIDOREDUCTASE CHAIN 5"/>
    <property type="match status" value="1"/>
</dbReference>
<keyword evidence="9" id="KW-1185">Reference proteome</keyword>
<dbReference type="InterPro" id="IPR001516">
    <property type="entry name" value="Proton_antipo_N"/>
</dbReference>
<feature type="transmembrane region" description="Helical" evidence="5">
    <location>
        <begin position="83"/>
        <end position="101"/>
    </location>
</feature>
<evidence type="ECO:0000313" key="8">
    <source>
        <dbReference type="EMBL" id="RPA70594.1"/>
    </source>
</evidence>
<gene>
    <name evidence="8" type="ORF">BJ508DRAFT_371402</name>
</gene>
<feature type="transmembrane region" description="Helical" evidence="5">
    <location>
        <begin position="48"/>
        <end position="71"/>
    </location>
</feature>
<keyword evidence="3 5" id="KW-1133">Transmembrane helix</keyword>
<dbReference type="GO" id="GO:0016020">
    <property type="term" value="C:membrane"/>
    <property type="evidence" value="ECO:0007669"/>
    <property type="project" value="UniProtKB-SubCell"/>
</dbReference>
<dbReference type="GO" id="GO:0042773">
    <property type="term" value="P:ATP synthesis coupled electron transport"/>
    <property type="evidence" value="ECO:0007669"/>
    <property type="project" value="InterPro"/>
</dbReference>
<dbReference type="GO" id="GO:0003954">
    <property type="term" value="F:NADH dehydrogenase activity"/>
    <property type="evidence" value="ECO:0007669"/>
    <property type="project" value="TreeGrafter"/>
</dbReference>
<dbReference type="EMBL" id="ML120221">
    <property type="protein sequence ID" value="RPA70594.1"/>
    <property type="molecule type" value="Genomic_DNA"/>
</dbReference>
<protein>
    <recommendedName>
        <fullName evidence="10">NADH:quinone oxidoreductase/Mrp antiporter membrane subunit domain-containing protein</fullName>
    </recommendedName>
</protein>
<evidence type="ECO:0000259" key="7">
    <source>
        <dbReference type="Pfam" id="PF00662"/>
    </source>
</evidence>
<sequence>MLLPVLIVSSLVHLYSIGYMANDPHNQRIAANQSSIAAFLTNRVGDSFLTLAPLINEDIITLIGICLLIGAMAKSSQVGPTPVSALIHAATMVTAGVYLLMRSSPLIEYSSTVLILTL</sequence>
<feature type="domain" description="NADH:quinone oxidoreductase/Mrp antiporter transmembrane" evidence="6">
    <location>
        <begin position="74"/>
        <end position="111"/>
    </location>
</feature>
<evidence type="ECO:0000256" key="5">
    <source>
        <dbReference type="SAM" id="Phobius"/>
    </source>
</evidence>
<dbReference type="Proteomes" id="UP000275078">
    <property type="component" value="Unassembled WGS sequence"/>
</dbReference>
<feature type="domain" description="NADH-Ubiquinone oxidoreductase (complex I) chain 5 N-terminal" evidence="7">
    <location>
        <begin position="1"/>
        <end position="28"/>
    </location>
</feature>
<evidence type="ECO:0008006" key="10">
    <source>
        <dbReference type="Google" id="ProtNLM"/>
    </source>
</evidence>
<evidence type="ECO:0000259" key="6">
    <source>
        <dbReference type="Pfam" id="PF00361"/>
    </source>
</evidence>